<evidence type="ECO:0000313" key="1">
    <source>
        <dbReference type="EMBL" id="MDH4572863.1"/>
    </source>
</evidence>
<comment type="caution">
    <text evidence="1">The sequence shown here is derived from an EMBL/GenBank/DDBJ whole genome shotgun (WGS) entry which is preliminary data.</text>
</comment>
<accession>A0ABT6I5U8</accession>
<proteinExistence type="predicted"/>
<reference evidence="1" key="1">
    <citation type="journal article" date="2015" name="Antonie Van Leeuwenhoek">
        <title>Comparative 16S rRNA signatures and multilocus sequence analysis for the genus Salinicola and description of Salinicola acroporae sp. nov., isolated from coral Acropora digitifera.</title>
        <authorList>
            <person name="Lepcha R.T."/>
            <person name="Poddar A."/>
            <person name="Schumann P."/>
            <person name="Das S.K."/>
        </authorList>
    </citation>
    <scope>NUCLEOTIDE SEQUENCE</scope>
    <source>
        <strain evidence="1">S4-41</strain>
    </source>
</reference>
<name>A0ABT6I5U8_9GAMM</name>
<dbReference type="EMBL" id="PGFS01000001">
    <property type="protein sequence ID" value="MDH4572863.1"/>
    <property type="molecule type" value="Genomic_DNA"/>
</dbReference>
<protein>
    <submittedName>
        <fullName evidence="1">Uncharacterized protein</fullName>
    </submittedName>
</protein>
<evidence type="ECO:0000313" key="2">
    <source>
        <dbReference type="Proteomes" id="UP001162135"/>
    </source>
</evidence>
<sequence length="60" mass="6682">MSEKSASDGQTRQKLTKKRSLRGVNEHFESIFNAVWASAGIFQTERRVLSVTLVSPTSGR</sequence>
<organism evidence="1 2">
    <name type="scientific">Salinicola acroporae</name>
    <dbReference type="NCBI Taxonomy" id="1541440"/>
    <lineage>
        <taxon>Bacteria</taxon>
        <taxon>Pseudomonadati</taxon>
        <taxon>Pseudomonadota</taxon>
        <taxon>Gammaproteobacteria</taxon>
        <taxon>Oceanospirillales</taxon>
        <taxon>Halomonadaceae</taxon>
        <taxon>Salinicola</taxon>
    </lineage>
</organism>
<keyword evidence="2" id="KW-1185">Reference proteome</keyword>
<gene>
    <name evidence="1" type="ORF">CUR86_10650</name>
</gene>
<reference evidence="1" key="2">
    <citation type="submission" date="2017-11" db="EMBL/GenBank/DDBJ databases">
        <authorList>
            <person name="Das S.K."/>
        </authorList>
    </citation>
    <scope>NUCLEOTIDE SEQUENCE</scope>
    <source>
        <strain evidence="1">S4-41</strain>
    </source>
</reference>
<dbReference type="Proteomes" id="UP001162135">
    <property type="component" value="Unassembled WGS sequence"/>
</dbReference>